<accession>A0A1W6N4K6</accession>
<organism evidence="1 2">
    <name type="scientific">Candidatus Nucleicultrix amoebiphila FS5</name>
    <dbReference type="NCBI Taxonomy" id="1414854"/>
    <lineage>
        <taxon>Bacteria</taxon>
        <taxon>Pseudomonadati</taxon>
        <taxon>Pseudomonadota</taxon>
        <taxon>Alphaproteobacteria</taxon>
        <taxon>Holosporales</taxon>
        <taxon>Candidatus Nucleicultricaceae</taxon>
        <taxon>Candidatus Nucleicultrix</taxon>
    </lineage>
</organism>
<gene>
    <name evidence="1" type="ORF">GQ61_04575</name>
</gene>
<name>A0A1W6N4K6_9PROT</name>
<protein>
    <submittedName>
        <fullName evidence="1">Uncharacterized protein</fullName>
    </submittedName>
</protein>
<dbReference type="Proteomes" id="UP000237351">
    <property type="component" value="Chromosome"/>
</dbReference>
<dbReference type="EMBL" id="CP008743">
    <property type="protein sequence ID" value="ARN84698.1"/>
    <property type="molecule type" value="Genomic_DNA"/>
</dbReference>
<evidence type="ECO:0000313" key="2">
    <source>
        <dbReference type="Proteomes" id="UP000237351"/>
    </source>
</evidence>
<dbReference type="KEGG" id="naf:GQ61_04575"/>
<evidence type="ECO:0000313" key="1">
    <source>
        <dbReference type="EMBL" id="ARN84698.1"/>
    </source>
</evidence>
<keyword evidence="2" id="KW-1185">Reference proteome</keyword>
<sequence length="65" mass="7068">MKESSPKNNKKTSSENVIAPILSEPRQFSVLIGNQTTSLRGPLAAAVHIAYLTGSRRFARDDALL</sequence>
<dbReference type="AlphaFoldDB" id="A0A1W6N4K6"/>
<reference evidence="1 2" key="1">
    <citation type="submission" date="2014-06" db="EMBL/GenBank/DDBJ databases">
        <title>The genome of the endonuclear symbiont Nucleicultrix amoebiphila.</title>
        <authorList>
            <person name="Schulz F."/>
            <person name="Horn M."/>
        </authorList>
    </citation>
    <scope>NUCLEOTIDE SEQUENCE [LARGE SCALE GENOMIC DNA]</scope>
    <source>
        <strain evidence="1 2">FS5</strain>
    </source>
</reference>
<proteinExistence type="predicted"/>